<dbReference type="InterPro" id="IPR026956">
    <property type="entry name" value="D-ser_dehydrat-like_dom"/>
</dbReference>
<reference evidence="5" key="1">
    <citation type="journal article" date="2019" name="Int. J. Syst. Evol. Microbiol.">
        <title>The Global Catalogue of Microorganisms (GCM) 10K type strain sequencing project: providing services to taxonomists for standard genome sequencing and annotation.</title>
        <authorList>
            <consortium name="The Broad Institute Genomics Platform"/>
            <consortium name="The Broad Institute Genome Sequencing Center for Infectious Disease"/>
            <person name="Wu L."/>
            <person name="Ma J."/>
        </authorList>
    </citation>
    <scope>NUCLEOTIDE SEQUENCE [LARGE SCALE GENOMIC DNA]</scope>
    <source>
        <strain evidence="5">JCM 12763</strain>
    </source>
</reference>
<dbReference type="CDD" id="cd06818">
    <property type="entry name" value="PLPDE_III_cryptic_DSD"/>
    <property type="match status" value="1"/>
</dbReference>
<accession>A0ABW1LWF7</accession>
<proteinExistence type="inferred from homology"/>
<comment type="similarity">
    <text evidence="1">Belongs to the DSD1 family.</text>
</comment>
<evidence type="ECO:0000259" key="3">
    <source>
        <dbReference type="SMART" id="SM01119"/>
    </source>
</evidence>
<dbReference type="Proteomes" id="UP001596242">
    <property type="component" value="Unassembled WGS sequence"/>
</dbReference>
<dbReference type="SMART" id="SM01119">
    <property type="entry name" value="D-ser_dehydrat"/>
    <property type="match status" value="1"/>
</dbReference>
<dbReference type="Gene3D" id="2.40.37.20">
    <property type="entry name" value="D-serine dehydratase-like domain"/>
    <property type="match status" value="1"/>
</dbReference>
<dbReference type="EMBL" id="JBHSPT010000024">
    <property type="protein sequence ID" value="MFC6055941.1"/>
    <property type="molecule type" value="Genomic_DNA"/>
</dbReference>
<dbReference type="InterPro" id="IPR001608">
    <property type="entry name" value="Ala_racemase_N"/>
</dbReference>
<evidence type="ECO:0000313" key="5">
    <source>
        <dbReference type="Proteomes" id="UP001596242"/>
    </source>
</evidence>
<keyword evidence="5" id="KW-1185">Reference proteome</keyword>
<dbReference type="SUPFAM" id="SSF51419">
    <property type="entry name" value="PLP-binding barrel"/>
    <property type="match status" value="1"/>
</dbReference>
<dbReference type="PANTHER" id="PTHR28004:SF8">
    <property type="entry name" value="D-SERINE DEAMINASE"/>
    <property type="match status" value="1"/>
</dbReference>
<dbReference type="RefSeq" id="WP_386395695.1">
    <property type="nucleotide sequence ID" value="NZ_JBHSPT010000024.1"/>
</dbReference>
<sequence length="425" mass="45929">MVLDPGSDAYTLLTEERVDHRFKGLPPDADGLTVGELAAQRRNLFTGGFTTPVLALSAERLEHNLALMETYAARHGLAFAPHGKTSMAPQLFRRQLEHGAWGITLAVPHQVRVARAFGVRRVFLANELVDPAALRWISADLDADPDFRFVCYVDSVHGVELMDAALAGSARPVDVVVELAGGEGARTGVRTEAECAAVADAVAGARGLRLVGVAGYEGEVPEADPERVRAWLRRLVALAVDFDKAGRFAGLDEIVVSAGGSTWFDAVADVFADVPELSLPVLKVLRSGAYVSHDDGHYRELTPFNRVPEEGALEPAFRLWTQIVSRPSAEQAFANAGKRDAAYDLDLPFAQVVRRGGTERPATGISVASLSDQHAWLRTAPEADLEVGDWLGLGLSHPCTSFDKWVLIPLAEADGTVVDYIRTFF</sequence>
<comment type="caution">
    <text evidence="4">The sequence shown here is derived from an EMBL/GenBank/DDBJ whole genome shotgun (WGS) entry which is preliminary data.</text>
</comment>
<dbReference type="InterPro" id="IPR029066">
    <property type="entry name" value="PLP-binding_barrel"/>
</dbReference>
<dbReference type="Pfam" id="PF01168">
    <property type="entry name" value="Ala_racemase_N"/>
    <property type="match status" value="1"/>
</dbReference>
<protein>
    <submittedName>
        <fullName evidence="4">Amino acid deaminase</fullName>
    </submittedName>
</protein>
<feature type="domain" description="D-serine dehydratase-like" evidence="3">
    <location>
        <begin position="316"/>
        <end position="412"/>
    </location>
</feature>
<gene>
    <name evidence="4" type="ORF">ACFP50_10845</name>
</gene>
<evidence type="ECO:0000256" key="1">
    <source>
        <dbReference type="ARBA" id="ARBA00005323"/>
    </source>
</evidence>
<name>A0ABW1LWF7_9ACTN</name>
<dbReference type="InterPro" id="IPR051466">
    <property type="entry name" value="D-amino_acid_metab_enzyme"/>
</dbReference>
<dbReference type="Gene3D" id="3.20.20.10">
    <property type="entry name" value="Alanine racemase"/>
    <property type="match status" value="1"/>
</dbReference>
<dbReference type="InterPro" id="IPR042208">
    <property type="entry name" value="D-ser_dehydrat-like_sf"/>
</dbReference>
<keyword evidence="2" id="KW-0456">Lyase</keyword>
<dbReference type="Pfam" id="PF14031">
    <property type="entry name" value="D-ser_dehydrat"/>
    <property type="match status" value="1"/>
</dbReference>
<organism evidence="4 5">
    <name type="scientific">Streptomyces pratens</name>
    <dbReference type="NCBI Taxonomy" id="887456"/>
    <lineage>
        <taxon>Bacteria</taxon>
        <taxon>Bacillati</taxon>
        <taxon>Actinomycetota</taxon>
        <taxon>Actinomycetes</taxon>
        <taxon>Kitasatosporales</taxon>
        <taxon>Streptomycetaceae</taxon>
        <taxon>Streptomyces</taxon>
    </lineage>
</organism>
<evidence type="ECO:0000313" key="4">
    <source>
        <dbReference type="EMBL" id="MFC6055941.1"/>
    </source>
</evidence>
<evidence type="ECO:0000256" key="2">
    <source>
        <dbReference type="ARBA" id="ARBA00023239"/>
    </source>
</evidence>
<dbReference type="PANTHER" id="PTHR28004">
    <property type="entry name" value="ZGC:162816-RELATED"/>
    <property type="match status" value="1"/>
</dbReference>